<dbReference type="PANTHER" id="PTHR32308:SF10">
    <property type="entry name" value="CITRATE LYASE SUBUNIT BETA"/>
    <property type="match status" value="1"/>
</dbReference>
<dbReference type="Pfam" id="PF03328">
    <property type="entry name" value="HpcH_HpaI"/>
    <property type="match status" value="1"/>
</dbReference>
<dbReference type="InterPro" id="IPR011206">
    <property type="entry name" value="Citrate_lyase_beta/mcl1/mcl2"/>
</dbReference>
<evidence type="ECO:0000256" key="2">
    <source>
        <dbReference type="ARBA" id="ARBA00022723"/>
    </source>
</evidence>
<dbReference type="EMBL" id="CP003229">
    <property type="protein sequence ID" value="AEW98582.1"/>
    <property type="molecule type" value="Genomic_DNA"/>
</dbReference>
<geneLocation type="plasmid" evidence="7 8">
    <name>pSCATT</name>
</geneLocation>
<evidence type="ECO:0000259" key="6">
    <source>
        <dbReference type="Pfam" id="PF03328"/>
    </source>
</evidence>
<evidence type="ECO:0000256" key="5">
    <source>
        <dbReference type="PIRSR" id="PIRSR015582-2"/>
    </source>
</evidence>
<dbReference type="Gene3D" id="3.20.20.60">
    <property type="entry name" value="Phosphoenolpyruvate-binding domains"/>
    <property type="match status" value="1"/>
</dbReference>
<accession>G8XFU3</accession>
<dbReference type="PANTHER" id="PTHR32308">
    <property type="entry name" value="LYASE BETA SUBUNIT, PUTATIVE (AFU_ORTHOLOGUE AFUA_4G13030)-RELATED"/>
    <property type="match status" value="1"/>
</dbReference>
<dbReference type="PIRSF" id="PIRSF015582">
    <property type="entry name" value="Cit_lyase_B"/>
    <property type="match status" value="1"/>
</dbReference>
<keyword evidence="7" id="KW-0456">Lyase</keyword>
<dbReference type="OrthoDB" id="4322898at2"/>
<protein>
    <submittedName>
        <fullName evidence="7">HpcH/HpaI aldolase/citrate lyase family protein</fullName>
    </submittedName>
</protein>
<evidence type="ECO:0000256" key="1">
    <source>
        <dbReference type="ARBA" id="ARBA00001946"/>
    </source>
</evidence>
<dbReference type="KEGG" id="sct:SCAT_p1336"/>
<dbReference type="GO" id="GO:0006107">
    <property type="term" value="P:oxaloacetate metabolic process"/>
    <property type="evidence" value="ECO:0007669"/>
    <property type="project" value="TreeGrafter"/>
</dbReference>
<dbReference type="PATRIC" id="fig|1003195.11.peg.1294"/>
<dbReference type="HOGENOM" id="CLU_044864_0_2_11"/>
<dbReference type="InterPro" id="IPR040442">
    <property type="entry name" value="Pyrv_kinase-like_dom_sf"/>
</dbReference>
<feature type="domain" description="HpcH/HpaI aldolase/citrate lyase" evidence="6">
    <location>
        <begin position="6"/>
        <end position="215"/>
    </location>
</feature>
<evidence type="ECO:0000256" key="3">
    <source>
        <dbReference type="ARBA" id="ARBA00022842"/>
    </source>
</evidence>
<feature type="binding site" evidence="5">
    <location>
        <position position="148"/>
    </location>
    <ligand>
        <name>Mg(2+)</name>
        <dbReference type="ChEBI" id="CHEBI:18420"/>
    </ligand>
</feature>
<dbReference type="InterPro" id="IPR005000">
    <property type="entry name" value="Aldolase/citrate-lyase_domain"/>
</dbReference>
<feature type="binding site" evidence="4">
    <location>
        <position position="121"/>
    </location>
    <ligand>
        <name>substrate</name>
    </ligand>
</feature>
<dbReference type="InterPro" id="IPR015813">
    <property type="entry name" value="Pyrv/PenolPyrv_kinase-like_dom"/>
</dbReference>
<name>F8JJY7_STREN</name>
<dbReference type="SUPFAM" id="SSF51621">
    <property type="entry name" value="Phosphoenolpyruvate/pyruvate domain"/>
    <property type="match status" value="1"/>
</dbReference>
<organism evidence="7 8">
    <name type="scientific">Streptantibioticus cattleyicolor (strain ATCC 35852 / DSM 46488 / JCM 4925 / NBRC 14057 / NRRL 8057)</name>
    <name type="common">Streptomyces cattleya</name>
    <dbReference type="NCBI Taxonomy" id="1003195"/>
    <lineage>
        <taxon>Bacteria</taxon>
        <taxon>Bacillati</taxon>
        <taxon>Actinomycetota</taxon>
        <taxon>Actinomycetes</taxon>
        <taxon>Kitasatosporales</taxon>
        <taxon>Streptomycetaceae</taxon>
        <taxon>Streptantibioticus</taxon>
    </lineage>
</organism>
<sequence length="286" mass="30849">MSQLHRSYLYVPAHRGRFVEKAYDGDADAVVLDLEDGVPSTAKDEARKVAEEILSGDPPKPTYVRVNGPGTPWCRADIEAVAAPALRGLRLPKCERTDDIRQVSGWLDALGCRADIHLLIESAYGVEHAFQLVSASSRISMIGLGEADLRADLFAGSDEYALDLCRSKMVLVSRAAGLASPAQSVYPAVRDLAGLRESCTVGKAMGFFGRFAIHPDQIPVIHDVYSPTVEEIEEARLLIEALNSSVETDSHSVHLRGDGQLVAPPVIAKARRVLQLADALQEVAGA</sequence>
<dbReference type="RefSeq" id="WP_014151783.1">
    <property type="nucleotide sequence ID" value="NC_016113.1"/>
</dbReference>
<dbReference type="Proteomes" id="UP000007842">
    <property type="component" value="Plasmid pSCATT"/>
</dbReference>
<dbReference type="AlphaFoldDB" id="F8JJY7"/>
<gene>
    <name evidence="7" type="ordered locus">SCATT_p03890</name>
</gene>
<keyword evidence="8" id="KW-1185">Reference proteome</keyword>
<proteinExistence type="predicted"/>
<evidence type="ECO:0000313" key="8">
    <source>
        <dbReference type="Proteomes" id="UP000007842"/>
    </source>
</evidence>
<keyword evidence="3 5" id="KW-0460">Magnesium</keyword>
<accession>F8JJY7</accession>
<comment type="cofactor">
    <cofactor evidence="1">
        <name>Mg(2+)</name>
        <dbReference type="ChEBI" id="CHEBI:18420"/>
    </cofactor>
</comment>
<feature type="binding site" evidence="4">
    <location>
        <position position="65"/>
    </location>
    <ligand>
        <name>substrate</name>
    </ligand>
</feature>
<keyword evidence="2 5" id="KW-0479">Metal-binding</keyword>
<reference evidence="8" key="1">
    <citation type="submission" date="2011-12" db="EMBL/GenBank/DDBJ databases">
        <title>Complete genome sequence of Streptomyces cattleya strain DSM 46488.</title>
        <authorList>
            <person name="Ou H.-Y."/>
            <person name="Li P."/>
            <person name="Zhao C."/>
            <person name="O'Hagan D."/>
            <person name="Deng Z."/>
        </authorList>
    </citation>
    <scope>NUCLEOTIDE SEQUENCE [LARGE SCALE GENOMIC DNA]</scope>
    <source>
        <strain evidence="8">ATCC 35852 / DSM 46488 / JCM 4925 / NBRC 14057 / NRRL 8057</strain>
        <plasmid evidence="8">Plasmid pSCATT</plasmid>
    </source>
</reference>
<evidence type="ECO:0000256" key="4">
    <source>
        <dbReference type="PIRSR" id="PIRSR015582-1"/>
    </source>
</evidence>
<dbReference type="GO" id="GO:0016829">
    <property type="term" value="F:lyase activity"/>
    <property type="evidence" value="ECO:0007669"/>
    <property type="project" value="UniProtKB-KW"/>
</dbReference>
<evidence type="ECO:0000313" key="7">
    <source>
        <dbReference type="EMBL" id="AEW98582.1"/>
    </source>
</evidence>
<dbReference type="KEGG" id="scy:SCATT_p03890"/>
<feature type="binding site" evidence="5">
    <location>
        <position position="121"/>
    </location>
    <ligand>
        <name>Mg(2+)</name>
        <dbReference type="ChEBI" id="CHEBI:18420"/>
    </ligand>
</feature>
<dbReference type="GO" id="GO:0000287">
    <property type="term" value="F:magnesium ion binding"/>
    <property type="evidence" value="ECO:0007669"/>
    <property type="project" value="TreeGrafter"/>
</dbReference>
<keyword evidence="7" id="KW-0614">Plasmid</keyword>